<dbReference type="EMBL" id="HG739100">
    <property type="protein sequence ID" value="CDP05447.1"/>
    <property type="molecule type" value="Genomic_DNA"/>
</dbReference>
<keyword evidence="1" id="KW-0472">Membrane</keyword>
<keyword evidence="3" id="KW-1185">Reference proteome</keyword>
<accession>A0A068UAY6</accession>
<feature type="transmembrane region" description="Helical" evidence="1">
    <location>
        <begin position="58"/>
        <end position="85"/>
    </location>
</feature>
<keyword evidence="1" id="KW-1133">Transmembrane helix</keyword>
<evidence type="ECO:0000313" key="3">
    <source>
        <dbReference type="Proteomes" id="UP000295252"/>
    </source>
</evidence>
<name>A0A068UAY6_COFCA</name>
<dbReference type="Proteomes" id="UP000295252">
    <property type="component" value="Chromosome III"/>
</dbReference>
<keyword evidence="1" id="KW-0812">Transmembrane</keyword>
<dbReference type="Gramene" id="CDP05447">
    <property type="protein sequence ID" value="CDP05447"/>
    <property type="gene ID" value="GSCOC_T00020501001"/>
</dbReference>
<feature type="transmembrane region" description="Helical" evidence="1">
    <location>
        <begin position="28"/>
        <end position="46"/>
    </location>
</feature>
<evidence type="ECO:0000313" key="2">
    <source>
        <dbReference type="EMBL" id="CDP05447.1"/>
    </source>
</evidence>
<proteinExistence type="predicted"/>
<dbReference type="InParanoid" id="A0A068UAY6"/>
<evidence type="ECO:0000256" key="1">
    <source>
        <dbReference type="SAM" id="Phobius"/>
    </source>
</evidence>
<protein>
    <submittedName>
        <fullName evidence="2">Uncharacterized protein</fullName>
    </submittedName>
</protein>
<dbReference type="AlphaFoldDB" id="A0A068UAY6"/>
<reference evidence="3" key="1">
    <citation type="journal article" date="2014" name="Science">
        <title>The coffee genome provides insight into the convergent evolution of caffeine biosynthesis.</title>
        <authorList>
            <person name="Denoeud F."/>
            <person name="Carretero-Paulet L."/>
            <person name="Dereeper A."/>
            <person name="Droc G."/>
            <person name="Guyot R."/>
            <person name="Pietrella M."/>
            <person name="Zheng C."/>
            <person name="Alberti A."/>
            <person name="Anthony F."/>
            <person name="Aprea G."/>
            <person name="Aury J.M."/>
            <person name="Bento P."/>
            <person name="Bernard M."/>
            <person name="Bocs S."/>
            <person name="Campa C."/>
            <person name="Cenci A."/>
            <person name="Combes M.C."/>
            <person name="Crouzillat D."/>
            <person name="Da Silva C."/>
            <person name="Daddiego L."/>
            <person name="De Bellis F."/>
            <person name="Dussert S."/>
            <person name="Garsmeur O."/>
            <person name="Gayraud T."/>
            <person name="Guignon V."/>
            <person name="Jahn K."/>
            <person name="Jamilloux V."/>
            <person name="Joet T."/>
            <person name="Labadie K."/>
            <person name="Lan T."/>
            <person name="Leclercq J."/>
            <person name="Lepelley M."/>
            <person name="Leroy T."/>
            <person name="Li L.T."/>
            <person name="Librado P."/>
            <person name="Lopez L."/>
            <person name="Munoz A."/>
            <person name="Noel B."/>
            <person name="Pallavicini A."/>
            <person name="Perrotta G."/>
            <person name="Poncet V."/>
            <person name="Pot D."/>
            <person name="Priyono X."/>
            <person name="Rigoreau M."/>
            <person name="Rouard M."/>
            <person name="Rozas J."/>
            <person name="Tranchant-Dubreuil C."/>
            <person name="VanBuren R."/>
            <person name="Zhang Q."/>
            <person name="Andrade A.C."/>
            <person name="Argout X."/>
            <person name="Bertrand B."/>
            <person name="de Kochko A."/>
            <person name="Graziosi G."/>
            <person name="Henry R.J."/>
            <person name="Jayarama X."/>
            <person name="Ming R."/>
            <person name="Nagai C."/>
            <person name="Rounsley S."/>
            <person name="Sankoff D."/>
            <person name="Giuliano G."/>
            <person name="Albert V.A."/>
            <person name="Wincker P."/>
            <person name="Lashermes P."/>
        </authorList>
    </citation>
    <scope>NUCLEOTIDE SEQUENCE [LARGE SCALE GENOMIC DNA]</scope>
    <source>
        <strain evidence="3">cv. DH200-94</strain>
    </source>
</reference>
<gene>
    <name evidence="2" type="ORF">GSCOC_T00020501001</name>
</gene>
<organism evidence="2 3">
    <name type="scientific">Coffea canephora</name>
    <name type="common">Robusta coffee</name>
    <dbReference type="NCBI Taxonomy" id="49390"/>
    <lineage>
        <taxon>Eukaryota</taxon>
        <taxon>Viridiplantae</taxon>
        <taxon>Streptophyta</taxon>
        <taxon>Embryophyta</taxon>
        <taxon>Tracheophyta</taxon>
        <taxon>Spermatophyta</taxon>
        <taxon>Magnoliopsida</taxon>
        <taxon>eudicotyledons</taxon>
        <taxon>Gunneridae</taxon>
        <taxon>Pentapetalae</taxon>
        <taxon>asterids</taxon>
        <taxon>lamiids</taxon>
        <taxon>Gentianales</taxon>
        <taxon>Rubiaceae</taxon>
        <taxon>Ixoroideae</taxon>
        <taxon>Gardenieae complex</taxon>
        <taxon>Bertiereae - Coffeeae clade</taxon>
        <taxon>Coffeeae</taxon>
        <taxon>Coffea</taxon>
    </lineage>
</organism>
<sequence>MPDIIDVVDYFIYEYSGNKNPRRDRFDSGQNMVVVCFLILLVENGLDIKKKIPRFSEILSINSTWIVSVSYTAFCCIRFTFTFYFPCGNFTKLFIFLSFLKLGYKVDLQCKTGFFLSHYVFF</sequence>